<evidence type="ECO:0000256" key="9">
    <source>
        <dbReference type="SAM" id="Phobius"/>
    </source>
</evidence>
<evidence type="ECO:0000313" key="13">
    <source>
        <dbReference type="Proteomes" id="UP000435648"/>
    </source>
</evidence>
<dbReference type="InterPro" id="IPR003439">
    <property type="entry name" value="ABC_transporter-like_ATP-bd"/>
</dbReference>
<dbReference type="InterPro" id="IPR011527">
    <property type="entry name" value="ABC1_TM_dom"/>
</dbReference>
<evidence type="ECO:0000259" key="11">
    <source>
        <dbReference type="PROSITE" id="PS50929"/>
    </source>
</evidence>
<protein>
    <submittedName>
        <fullName evidence="12">ATP-binding cassette domain-containing protein</fullName>
    </submittedName>
</protein>
<evidence type="ECO:0000256" key="1">
    <source>
        <dbReference type="ARBA" id="ARBA00004651"/>
    </source>
</evidence>
<dbReference type="Gene3D" id="3.40.50.300">
    <property type="entry name" value="P-loop containing nucleotide triphosphate hydrolases"/>
    <property type="match status" value="1"/>
</dbReference>
<evidence type="ECO:0000259" key="10">
    <source>
        <dbReference type="PROSITE" id="PS50893"/>
    </source>
</evidence>
<feature type="transmembrane region" description="Helical" evidence="9">
    <location>
        <begin position="86"/>
        <end position="109"/>
    </location>
</feature>
<dbReference type="PANTHER" id="PTHR43394:SF1">
    <property type="entry name" value="ATP-BINDING CASSETTE SUB-FAMILY B MEMBER 10, MITOCHONDRIAL"/>
    <property type="match status" value="1"/>
</dbReference>
<dbReference type="InterPro" id="IPR036640">
    <property type="entry name" value="ABC1_TM_sf"/>
</dbReference>
<dbReference type="KEGG" id="siw:GH266_07640"/>
<keyword evidence="3 9" id="KW-0812">Transmembrane</keyword>
<dbReference type="OrthoDB" id="9808328at2"/>
<dbReference type="InterPro" id="IPR039421">
    <property type="entry name" value="Type_1_exporter"/>
</dbReference>
<dbReference type="SUPFAM" id="SSF90123">
    <property type="entry name" value="ABC transporter transmembrane region"/>
    <property type="match status" value="1"/>
</dbReference>
<evidence type="ECO:0000256" key="8">
    <source>
        <dbReference type="ARBA" id="ARBA00024725"/>
    </source>
</evidence>
<sequence length="666" mass="71840">MRARSGLGKGGRGVPYAGAGGARIPLGALLARAPPFRQQQRTRLPVLERLFAWFEGRLDPLTPLPDRPVPGTGFGYLWFFVSQARVTFLVMLVLGGITALIEAALYVFVGDLVDMMQAGTRADFLAQNATILILMGLTVLVVRPVIAALTALVEEQVVVPGFFNLVRMQGHAQVVGKSLAYFQDEFAGRISQKVWQSGQAAGDFMVSLLQVIWFIVVFAVSTLALVSALDPWFGLVVALWLAIFAGLAVIYVPRIRRTAKESAHASSGVTGRFVDTYGNIQTIKLFSDTQREGIGTRESYETFLAAIRRFTRTLTAVRSVMSVLSGVMIAAIGVLAVFAWEAGRVTTGDVALVLGLVLRLNVLLGRLLGQLNGLFRALGTLQDSAETITRPVTVTDRPNAPSLAVSKGEIDFEGVRFHYGKTGGVIEDLTTTIRPGERVGLVGRSGAGKSTLVNLLLRFYDVESGRILIDGQDISGVTQASLRAQIGMVTQDTSLLHRSIRDNIALGARDADETAIREAARRAHALEFIEALADSRGRTGFDARVGERGVKLSGGQRQRIAIARVLLKNAPILVLDEATSALDSEVEAAIQESLNDLMAGKTVIAIAHRLSTIAAMDRLIVLDEGRIVEDGTHEELLARGGLYAELWARQSGGFLTVDVEDTQEVV</sequence>
<dbReference type="InterPro" id="IPR027417">
    <property type="entry name" value="P-loop_NTPase"/>
</dbReference>
<keyword evidence="4" id="KW-0547">Nucleotide-binding</keyword>
<evidence type="ECO:0000256" key="2">
    <source>
        <dbReference type="ARBA" id="ARBA00005417"/>
    </source>
</evidence>
<reference evidence="12 13" key="1">
    <citation type="submission" date="2019-12" db="EMBL/GenBank/DDBJ databases">
        <title>The genome of Stappia indica PHM037.</title>
        <authorList>
            <person name="Kacar D."/>
            <person name="Galan B."/>
            <person name="Canedo L."/>
            <person name="Rodriguez P."/>
            <person name="de la Calle F."/>
            <person name="Garcia J.L."/>
        </authorList>
    </citation>
    <scope>NUCLEOTIDE SEQUENCE [LARGE SCALE GENOMIC DNA]</scope>
    <source>
        <strain evidence="12 13">PHM037</strain>
    </source>
</reference>
<feature type="transmembrane region" description="Helical" evidence="9">
    <location>
        <begin position="129"/>
        <end position="153"/>
    </location>
</feature>
<dbReference type="GO" id="GO:0015421">
    <property type="term" value="F:ABC-type oligopeptide transporter activity"/>
    <property type="evidence" value="ECO:0007669"/>
    <property type="project" value="TreeGrafter"/>
</dbReference>
<evidence type="ECO:0000256" key="5">
    <source>
        <dbReference type="ARBA" id="ARBA00022840"/>
    </source>
</evidence>
<dbReference type="SUPFAM" id="SSF52540">
    <property type="entry name" value="P-loop containing nucleoside triphosphate hydrolases"/>
    <property type="match status" value="1"/>
</dbReference>
<dbReference type="Pfam" id="PF00005">
    <property type="entry name" value="ABC_tran"/>
    <property type="match status" value="1"/>
</dbReference>
<feature type="transmembrane region" description="Helical" evidence="9">
    <location>
        <begin position="316"/>
        <end position="338"/>
    </location>
</feature>
<evidence type="ECO:0000256" key="4">
    <source>
        <dbReference type="ARBA" id="ARBA00022741"/>
    </source>
</evidence>
<gene>
    <name evidence="12" type="ORF">GH266_07640</name>
</gene>
<feature type="transmembrane region" description="Helical" evidence="9">
    <location>
        <begin position="204"/>
        <end position="226"/>
    </location>
</feature>
<proteinExistence type="inferred from homology"/>
<comment type="function">
    <text evidence="8">Part of an ABC transporter complex. Transmembrane domains (TMD) form a pore in the inner membrane and the ATP-binding domain (NBD) is responsible for energy generation.</text>
</comment>
<dbReference type="RefSeq" id="WP_158193360.1">
    <property type="nucleotide sequence ID" value="NZ_CP046908.1"/>
</dbReference>
<dbReference type="PROSITE" id="PS00211">
    <property type="entry name" value="ABC_TRANSPORTER_1"/>
    <property type="match status" value="1"/>
</dbReference>
<dbReference type="InterPro" id="IPR017871">
    <property type="entry name" value="ABC_transporter-like_CS"/>
</dbReference>
<keyword evidence="6 9" id="KW-1133">Transmembrane helix</keyword>
<dbReference type="PROSITE" id="PS50929">
    <property type="entry name" value="ABC_TM1F"/>
    <property type="match status" value="1"/>
</dbReference>
<evidence type="ECO:0000313" key="12">
    <source>
        <dbReference type="EMBL" id="QGZ34390.1"/>
    </source>
</evidence>
<evidence type="ECO:0000256" key="6">
    <source>
        <dbReference type="ARBA" id="ARBA00022989"/>
    </source>
</evidence>
<name>A0A857C5Y6_9HYPH</name>
<comment type="subcellular location">
    <subcellularLocation>
        <location evidence="1">Cell membrane</location>
        <topology evidence="1">Multi-pass membrane protein</topology>
    </subcellularLocation>
</comment>
<keyword evidence="5 12" id="KW-0067">ATP-binding</keyword>
<dbReference type="GO" id="GO:0005886">
    <property type="term" value="C:plasma membrane"/>
    <property type="evidence" value="ECO:0007669"/>
    <property type="project" value="UniProtKB-SubCell"/>
</dbReference>
<dbReference type="SMART" id="SM00382">
    <property type="entry name" value="AAA"/>
    <property type="match status" value="1"/>
</dbReference>
<dbReference type="GO" id="GO:0016887">
    <property type="term" value="F:ATP hydrolysis activity"/>
    <property type="evidence" value="ECO:0007669"/>
    <property type="project" value="InterPro"/>
</dbReference>
<feature type="domain" description="ABC transporter" evidence="10">
    <location>
        <begin position="410"/>
        <end position="649"/>
    </location>
</feature>
<dbReference type="AlphaFoldDB" id="A0A857C5Y6"/>
<organism evidence="12 13">
    <name type="scientific">Stappia indica</name>
    <dbReference type="NCBI Taxonomy" id="538381"/>
    <lineage>
        <taxon>Bacteria</taxon>
        <taxon>Pseudomonadati</taxon>
        <taxon>Pseudomonadota</taxon>
        <taxon>Alphaproteobacteria</taxon>
        <taxon>Hyphomicrobiales</taxon>
        <taxon>Stappiaceae</taxon>
        <taxon>Stappia</taxon>
    </lineage>
</organism>
<accession>A0A857C5Y6</accession>
<dbReference type="Pfam" id="PF00664">
    <property type="entry name" value="ABC_membrane"/>
    <property type="match status" value="1"/>
</dbReference>
<dbReference type="Gene3D" id="1.20.1560.10">
    <property type="entry name" value="ABC transporter type 1, transmembrane domain"/>
    <property type="match status" value="1"/>
</dbReference>
<feature type="domain" description="ABC transmembrane type-1" evidence="11">
    <location>
        <begin position="89"/>
        <end position="376"/>
    </location>
</feature>
<dbReference type="PROSITE" id="PS50893">
    <property type="entry name" value="ABC_TRANSPORTER_2"/>
    <property type="match status" value="1"/>
</dbReference>
<dbReference type="Proteomes" id="UP000435648">
    <property type="component" value="Chromosome"/>
</dbReference>
<evidence type="ECO:0000256" key="7">
    <source>
        <dbReference type="ARBA" id="ARBA00023136"/>
    </source>
</evidence>
<dbReference type="FunFam" id="3.40.50.300:FF:000218">
    <property type="entry name" value="Multidrug ABC transporter ATP-binding protein"/>
    <property type="match status" value="1"/>
</dbReference>
<comment type="similarity">
    <text evidence="2">Belongs to the ABC transporter superfamily.</text>
</comment>
<dbReference type="EMBL" id="CP046908">
    <property type="protein sequence ID" value="QGZ34390.1"/>
    <property type="molecule type" value="Genomic_DNA"/>
</dbReference>
<dbReference type="InterPro" id="IPR003593">
    <property type="entry name" value="AAA+_ATPase"/>
</dbReference>
<keyword evidence="7 9" id="KW-0472">Membrane</keyword>
<evidence type="ECO:0000256" key="3">
    <source>
        <dbReference type="ARBA" id="ARBA00022692"/>
    </source>
</evidence>
<dbReference type="PANTHER" id="PTHR43394">
    <property type="entry name" value="ATP-DEPENDENT PERMEASE MDL1, MITOCHONDRIAL"/>
    <property type="match status" value="1"/>
</dbReference>
<feature type="transmembrane region" description="Helical" evidence="9">
    <location>
        <begin position="232"/>
        <end position="252"/>
    </location>
</feature>
<dbReference type="GO" id="GO:0005524">
    <property type="term" value="F:ATP binding"/>
    <property type="evidence" value="ECO:0007669"/>
    <property type="project" value="UniProtKB-KW"/>
</dbReference>